<dbReference type="RefSeq" id="WP_163604923.1">
    <property type="nucleotide sequence ID" value="NZ_JAABOO010000001.1"/>
</dbReference>
<dbReference type="Proteomes" id="UP000468581">
    <property type="component" value="Unassembled WGS sequence"/>
</dbReference>
<reference evidence="1 2" key="1">
    <citation type="submission" date="2020-01" db="EMBL/GenBank/DDBJ databases">
        <title>Leptobacterium flavescens.</title>
        <authorList>
            <person name="Wang G."/>
        </authorList>
    </citation>
    <scope>NUCLEOTIDE SEQUENCE [LARGE SCALE GENOMIC DNA]</scope>
    <source>
        <strain evidence="1 2">KCTC 22160</strain>
    </source>
</reference>
<protein>
    <recommendedName>
        <fullName evidence="3">STAS/SEC14 domain-containing protein</fullName>
    </recommendedName>
</protein>
<dbReference type="Gene3D" id="3.40.50.10600">
    <property type="entry name" value="SpoIIaa-like domains"/>
    <property type="match status" value="1"/>
</dbReference>
<dbReference type="InterPro" id="IPR038396">
    <property type="entry name" value="SpoIIAA-like_sf"/>
</dbReference>
<dbReference type="AlphaFoldDB" id="A0A6P0UIZ1"/>
<evidence type="ECO:0000313" key="1">
    <source>
        <dbReference type="EMBL" id="NER11888.1"/>
    </source>
</evidence>
<name>A0A6P0UIZ1_9FLAO</name>
<dbReference type="SUPFAM" id="SSF52091">
    <property type="entry name" value="SpoIIaa-like"/>
    <property type="match status" value="1"/>
</dbReference>
<dbReference type="InterPro" id="IPR036513">
    <property type="entry name" value="STAS_dom_sf"/>
</dbReference>
<keyword evidence="2" id="KW-1185">Reference proteome</keyword>
<evidence type="ECO:0000313" key="2">
    <source>
        <dbReference type="Proteomes" id="UP000468581"/>
    </source>
</evidence>
<accession>A0A6P0UIZ1</accession>
<evidence type="ECO:0008006" key="3">
    <source>
        <dbReference type="Google" id="ProtNLM"/>
    </source>
</evidence>
<comment type="caution">
    <text evidence="1">The sequence shown here is derived from an EMBL/GenBank/DDBJ whole genome shotgun (WGS) entry which is preliminary data.</text>
</comment>
<organism evidence="1 2">
    <name type="scientific">Leptobacterium flavescens</name>
    <dbReference type="NCBI Taxonomy" id="472055"/>
    <lineage>
        <taxon>Bacteria</taxon>
        <taxon>Pseudomonadati</taxon>
        <taxon>Bacteroidota</taxon>
        <taxon>Flavobacteriia</taxon>
        <taxon>Flavobacteriales</taxon>
        <taxon>Flavobacteriaceae</taxon>
        <taxon>Leptobacterium</taxon>
    </lineage>
</organism>
<dbReference type="EMBL" id="JAABOO010000001">
    <property type="protein sequence ID" value="NER11888.1"/>
    <property type="molecule type" value="Genomic_DNA"/>
</dbReference>
<sequence length="121" mass="14110">MSKKVDLEFGSVEFYDSFAVGVINEGVDLKSCENKYLLNTFENEYKNKPFGFISNRIHSYSVDPTVYKETSELKNLVAIAVVMSNPVQRLSVEIEKLFFDKPFEYFMDLEEAKNWIKTRVQ</sequence>
<gene>
    <name evidence="1" type="ORF">GWK08_00410</name>
</gene>
<proteinExistence type="predicted"/>